<dbReference type="NCBIfam" id="NF001965">
    <property type="entry name" value="PRK00742.1"/>
    <property type="match status" value="1"/>
</dbReference>
<dbReference type="PANTHER" id="PTHR42872:SF6">
    <property type="entry name" value="PROTEIN-GLUTAMATE METHYLESTERASE_PROTEIN-GLUTAMINE GLUTAMINASE"/>
    <property type="match status" value="1"/>
</dbReference>
<dbReference type="HAMAP" id="MF_00099">
    <property type="entry name" value="CheB_chemtxs"/>
    <property type="match status" value="1"/>
</dbReference>
<evidence type="ECO:0000256" key="6">
    <source>
        <dbReference type="PROSITE-ProRule" id="PRU00050"/>
    </source>
</evidence>
<reference evidence="10 11" key="1">
    <citation type="submission" date="2023-06" db="EMBL/GenBank/DDBJ databases">
        <title>Thiopseudomonas sp. CY1220 draft genome sequence.</title>
        <authorList>
            <person name="Zhao G."/>
            <person name="An M."/>
        </authorList>
    </citation>
    <scope>NUCLEOTIDE SEQUENCE [LARGE SCALE GENOMIC DNA]</scope>
    <source>
        <strain evidence="10 11">CY1220</strain>
    </source>
</reference>
<keyword evidence="1 5" id="KW-0963">Cytoplasm</keyword>
<evidence type="ECO:0000313" key="11">
    <source>
        <dbReference type="Proteomes" id="UP001241056"/>
    </source>
</evidence>
<keyword evidence="2 5" id="KW-0145">Chemotaxis</keyword>
<comment type="caution">
    <text evidence="10">The sequence shown here is derived from an EMBL/GenBank/DDBJ whole genome shotgun (WGS) entry which is preliminary data.</text>
</comment>
<feature type="domain" description="CheB-type methylesterase" evidence="9">
    <location>
        <begin position="155"/>
        <end position="345"/>
    </location>
</feature>
<name>A0ABT7SR35_9GAMM</name>
<feature type="active site" evidence="5 6">
    <location>
        <position position="167"/>
    </location>
</feature>
<gene>
    <name evidence="5 10" type="primary">cheB</name>
    <name evidence="10" type="ORF">QEZ41_10255</name>
</gene>
<dbReference type="Pfam" id="PF00072">
    <property type="entry name" value="Response_reg"/>
    <property type="match status" value="1"/>
</dbReference>
<dbReference type="SUPFAM" id="SSF52738">
    <property type="entry name" value="Methylesterase CheB, C-terminal domain"/>
    <property type="match status" value="1"/>
</dbReference>
<comment type="catalytic activity">
    <reaction evidence="4 5">
        <text>[protein]-L-glutamate 5-O-methyl ester + H2O = L-glutamyl-[protein] + methanol + H(+)</text>
        <dbReference type="Rhea" id="RHEA:23236"/>
        <dbReference type="Rhea" id="RHEA-COMP:10208"/>
        <dbReference type="Rhea" id="RHEA-COMP:10311"/>
        <dbReference type="ChEBI" id="CHEBI:15377"/>
        <dbReference type="ChEBI" id="CHEBI:15378"/>
        <dbReference type="ChEBI" id="CHEBI:17790"/>
        <dbReference type="ChEBI" id="CHEBI:29973"/>
        <dbReference type="ChEBI" id="CHEBI:82795"/>
        <dbReference type="EC" id="3.1.1.61"/>
    </reaction>
</comment>
<feature type="active site" evidence="5 6">
    <location>
        <position position="194"/>
    </location>
</feature>
<keyword evidence="10" id="KW-0808">Transferase</keyword>
<evidence type="ECO:0000259" key="9">
    <source>
        <dbReference type="PROSITE" id="PS50122"/>
    </source>
</evidence>
<dbReference type="Gene3D" id="3.40.50.180">
    <property type="entry name" value="Methylesterase CheB, C-terminal domain"/>
    <property type="match status" value="1"/>
</dbReference>
<dbReference type="GO" id="GO:0008984">
    <property type="term" value="F:protein-glutamate methylesterase activity"/>
    <property type="evidence" value="ECO:0007669"/>
    <property type="project" value="UniProtKB-EC"/>
</dbReference>
<dbReference type="InterPro" id="IPR008248">
    <property type="entry name" value="CheB-like"/>
</dbReference>
<dbReference type="GO" id="GO:0008168">
    <property type="term" value="F:methyltransferase activity"/>
    <property type="evidence" value="ECO:0007669"/>
    <property type="project" value="UniProtKB-KW"/>
</dbReference>
<dbReference type="CDD" id="cd17541">
    <property type="entry name" value="REC_CheB-like"/>
    <property type="match status" value="1"/>
</dbReference>
<evidence type="ECO:0000313" key="10">
    <source>
        <dbReference type="EMBL" id="MDM7858648.1"/>
    </source>
</evidence>
<comment type="PTM">
    <text evidence="5">Phosphorylated by CheA. Phosphorylation of the N-terminal regulatory domain activates the methylesterase activity.</text>
</comment>
<evidence type="ECO:0000256" key="2">
    <source>
        <dbReference type="ARBA" id="ARBA00022500"/>
    </source>
</evidence>
<comment type="similarity">
    <text evidence="5">Belongs to the CheB family.</text>
</comment>
<dbReference type="SUPFAM" id="SSF52172">
    <property type="entry name" value="CheY-like"/>
    <property type="match status" value="1"/>
</dbReference>
<comment type="subcellular location">
    <subcellularLocation>
        <location evidence="5">Cytoplasm</location>
    </subcellularLocation>
</comment>
<evidence type="ECO:0000256" key="3">
    <source>
        <dbReference type="ARBA" id="ARBA00022801"/>
    </source>
</evidence>
<keyword evidence="11" id="KW-1185">Reference proteome</keyword>
<feature type="domain" description="Response regulatory" evidence="8">
    <location>
        <begin position="8"/>
        <end position="123"/>
    </location>
</feature>
<dbReference type="PANTHER" id="PTHR42872">
    <property type="entry name" value="PROTEIN-GLUTAMATE METHYLESTERASE/PROTEIN-GLUTAMINE GLUTAMINASE"/>
    <property type="match status" value="1"/>
</dbReference>
<protein>
    <recommendedName>
        <fullName evidence="5">Protein-glutamate methylesterase/protein-glutamine glutaminase</fullName>
        <ecNumber evidence="5">3.1.1.61</ecNumber>
        <ecNumber evidence="5">3.5.1.44</ecNumber>
    </recommendedName>
</protein>
<organism evidence="10 11">
    <name type="scientific">Thiopseudomonas acetoxidans</name>
    <dbReference type="NCBI Taxonomy" id="3041622"/>
    <lineage>
        <taxon>Bacteria</taxon>
        <taxon>Pseudomonadati</taxon>
        <taxon>Pseudomonadota</taxon>
        <taxon>Gammaproteobacteria</taxon>
        <taxon>Pseudomonadales</taxon>
        <taxon>Pseudomonadaceae</taxon>
        <taxon>Thiopseudomonas</taxon>
    </lineage>
</organism>
<comment type="catalytic activity">
    <reaction evidence="5">
        <text>L-glutaminyl-[protein] + H2O = L-glutamyl-[protein] + NH4(+)</text>
        <dbReference type="Rhea" id="RHEA:16441"/>
        <dbReference type="Rhea" id="RHEA-COMP:10207"/>
        <dbReference type="Rhea" id="RHEA-COMP:10208"/>
        <dbReference type="ChEBI" id="CHEBI:15377"/>
        <dbReference type="ChEBI" id="CHEBI:28938"/>
        <dbReference type="ChEBI" id="CHEBI:29973"/>
        <dbReference type="ChEBI" id="CHEBI:30011"/>
        <dbReference type="EC" id="3.5.1.44"/>
    </reaction>
</comment>
<comment type="domain">
    <text evidence="5">Contains a C-terminal catalytic domain, and an N-terminal region which modulates catalytic activity.</text>
</comment>
<dbReference type="PROSITE" id="PS50122">
    <property type="entry name" value="CHEB"/>
    <property type="match status" value="1"/>
</dbReference>
<dbReference type="InterPro" id="IPR001789">
    <property type="entry name" value="Sig_transdc_resp-reg_receiver"/>
</dbReference>
<sequence>MHNKPPIRVLLVDDSQISRDFLREILHATDDISVVGEAHNGQQAVAMVEQLKPDVVCMDLEMPVMSGAEVIDQIMHRKAVPILVVSGEDDAQKAYEALSLGALEVIKKPRFTQHDTTEFAHKVRLLAGVPVITRMRRKTYMPELYEAPQDTDAAPQSFTQVVAIACSTGGPQALSYLLANLDANLQAPVLISQHMSDGFVDGMVQWLSGFSSLPIKVAVHGERIEAKQVYLSPSEQHMTVDASHRIKLLPRQEQDIYRPCCNYLFDSVAQHFGRHAIALIMTGMGRDGASGMQKIKQSGGITLAQDEASSVIFGMNFEAISLGCIDEIIALDKIPHKLNQLVSGAR</sequence>
<dbReference type="InterPro" id="IPR000673">
    <property type="entry name" value="Sig_transdc_resp-reg_Me-estase"/>
</dbReference>
<feature type="active site" evidence="5 6">
    <location>
        <position position="287"/>
    </location>
</feature>
<dbReference type="InterPro" id="IPR011006">
    <property type="entry name" value="CheY-like_superfamily"/>
</dbReference>
<keyword evidence="3 5" id="KW-0378">Hydrolase</keyword>
<dbReference type="EC" id="3.1.1.61" evidence="5"/>
<accession>A0ABT7SR35</accession>
<dbReference type="Proteomes" id="UP001241056">
    <property type="component" value="Unassembled WGS sequence"/>
</dbReference>
<evidence type="ECO:0000259" key="8">
    <source>
        <dbReference type="PROSITE" id="PS50110"/>
    </source>
</evidence>
<evidence type="ECO:0000256" key="7">
    <source>
        <dbReference type="PROSITE-ProRule" id="PRU00169"/>
    </source>
</evidence>
<dbReference type="GO" id="GO:0032259">
    <property type="term" value="P:methylation"/>
    <property type="evidence" value="ECO:0007669"/>
    <property type="project" value="UniProtKB-KW"/>
</dbReference>
<dbReference type="PROSITE" id="PS50110">
    <property type="entry name" value="RESPONSE_REGULATORY"/>
    <property type="match status" value="1"/>
</dbReference>
<dbReference type="InterPro" id="IPR035909">
    <property type="entry name" value="CheB_C"/>
</dbReference>
<comment type="function">
    <text evidence="5">Involved in chemotaxis. Part of a chemotaxis signal transduction system that modulates chemotaxis in response to various stimuli. Catalyzes the demethylation of specific methylglutamate residues introduced into the chemoreceptors (methyl-accepting chemotaxis proteins or MCP) by CheR. Also mediates the irreversible deamidation of specific glutamine residues to glutamic acid.</text>
</comment>
<dbReference type="RefSeq" id="WP_289411424.1">
    <property type="nucleotide sequence ID" value="NZ_JAUCDY010000014.1"/>
</dbReference>
<dbReference type="EC" id="3.5.1.44" evidence="5"/>
<dbReference type="SMART" id="SM00448">
    <property type="entry name" value="REC"/>
    <property type="match status" value="1"/>
</dbReference>
<proteinExistence type="inferred from homology"/>
<keyword evidence="5 7" id="KW-0597">Phosphoprotein</keyword>
<evidence type="ECO:0000256" key="1">
    <source>
        <dbReference type="ARBA" id="ARBA00022490"/>
    </source>
</evidence>
<keyword evidence="10" id="KW-0489">Methyltransferase</keyword>
<evidence type="ECO:0000256" key="5">
    <source>
        <dbReference type="HAMAP-Rule" id="MF_00099"/>
    </source>
</evidence>
<dbReference type="EMBL" id="JAUCDY010000014">
    <property type="protein sequence ID" value="MDM7858648.1"/>
    <property type="molecule type" value="Genomic_DNA"/>
</dbReference>
<evidence type="ECO:0000256" key="4">
    <source>
        <dbReference type="ARBA" id="ARBA00048267"/>
    </source>
</evidence>
<dbReference type="PIRSF" id="PIRSF000876">
    <property type="entry name" value="RR_chemtxs_CheB"/>
    <property type="match status" value="1"/>
</dbReference>
<dbReference type="Gene3D" id="3.40.50.2300">
    <property type="match status" value="1"/>
</dbReference>
<dbReference type="CDD" id="cd16432">
    <property type="entry name" value="CheB_Rec"/>
    <property type="match status" value="1"/>
</dbReference>
<feature type="modified residue" description="4-aspartylphosphate" evidence="5 7">
    <location>
        <position position="59"/>
    </location>
</feature>
<dbReference type="Pfam" id="PF01339">
    <property type="entry name" value="CheB_methylest"/>
    <property type="match status" value="1"/>
</dbReference>